<dbReference type="InterPro" id="IPR057670">
    <property type="entry name" value="SH3_retrovirus"/>
</dbReference>
<feature type="non-terminal residue" evidence="4">
    <location>
        <position position="1"/>
    </location>
</feature>
<evidence type="ECO:0000313" key="4">
    <source>
        <dbReference type="EMBL" id="GFB18420.1"/>
    </source>
</evidence>
<feature type="non-terminal residue" evidence="4">
    <location>
        <position position="404"/>
    </location>
</feature>
<feature type="compositionally biased region" description="Basic and acidic residues" evidence="1">
    <location>
        <begin position="251"/>
        <end position="277"/>
    </location>
</feature>
<dbReference type="InterPro" id="IPR054722">
    <property type="entry name" value="PolX-like_BBD"/>
</dbReference>
<organism evidence="4">
    <name type="scientific">Tanacetum cinerariifolium</name>
    <name type="common">Dalmatian daisy</name>
    <name type="synonym">Chrysanthemum cinerariifolium</name>
    <dbReference type="NCBI Taxonomy" id="118510"/>
    <lineage>
        <taxon>Eukaryota</taxon>
        <taxon>Viridiplantae</taxon>
        <taxon>Streptophyta</taxon>
        <taxon>Embryophyta</taxon>
        <taxon>Tracheophyta</taxon>
        <taxon>Spermatophyta</taxon>
        <taxon>Magnoliopsida</taxon>
        <taxon>eudicotyledons</taxon>
        <taxon>Gunneridae</taxon>
        <taxon>Pentapetalae</taxon>
        <taxon>asterids</taxon>
        <taxon>campanulids</taxon>
        <taxon>Asterales</taxon>
        <taxon>Asteraceae</taxon>
        <taxon>Asteroideae</taxon>
        <taxon>Anthemideae</taxon>
        <taxon>Anthemidinae</taxon>
        <taxon>Tanacetum</taxon>
    </lineage>
</organism>
<evidence type="ECO:0000256" key="1">
    <source>
        <dbReference type="SAM" id="MobiDB-lite"/>
    </source>
</evidence>
<gene>
    <name evidence="4" type="ORF">Tci_690391</name>
</gene>
<dbReference type="EMBL" id="BKCJ010570308">
    <property type="protein sequence ID" value="GFB18420.1"/>
    <property type="molecule type" value="Genomic_DNA"/>
</dbReference>
<protein>
    <submittedName>
        <fullName evidence="4">Ribonuclease H-like domain-containing protein</fullName>
    </submittedName>
</protein>
<name>A0A699L5W6_TANCI</name>
<dbReference type="AlphaFoldDB" id="A0A699L5W6"/>
<proteinExistence type="predicted"/>
<feature type="domain" description="Retrovirus-related Pol polyprotein from transposon TNT 1-94-like beta-barrel" evidence="2">
    <location>
        <begin position="92"/>
        <end position="125"/>
    </location>
</feature>
<reference evidence="4" key="1">
    <citation type="journal article" date="2019" name="Sci. Rep.">
        <title>Draft genome of Tanacetum cinerariifolium, the natural source of mosquito coil.</title>
        <authorList>
            <person name="Yamashiro T."/>
            <person name="Shiraishi A."/>
            <person name="Satake H."/>
            <person name="Nakayama K."/>
        </authorList>
    </citation>
    <scope>NUCLEOTIDE SEQUENCE</scope>
</reference>
<dbReference type="Pfam" id="PF25597">
    <property type="entry name" value="SH3_retrovirus"/>
    <property type="match status" value="1"/>
</dbReference>
<comment type="caution">
    <text evidence="4">The sequence shown here is derived from an EMBL/GenBank/DDBJ whole genome shotgun (WGS) entry which is preliminary data.</text>
</comment>
<accession>A0A699L5W6</accession>
<feature type="domain" description="Retroviral polymerase SH3-like" evidence="3">
    <location>
        <begin position="129"/>
        <end position="174"/>
    </location>
</feature>
<dbReference type="Pfam" id="PF22936">
    <property type="entry name" value="Pol_BBD"/>
    <property type="match status" value="1"/>
</dbReference>
<sequence length="404" mass="43836">NEINHQNKFASTAVFTRSGRIPVSAVKPKAAASTSAAKPVNIAGPKQSVNYSRTTKLILLGQKQLVLLREMGLLLLTPQQGHPQQALKNKGIVDSGCSRHMTRNKVYLADYQEIHDGGFVSFGSSRDPLGKFKGKANEGFLVGYSVTSKAFRVFNSKTRKVEEKLHVRFLENKPNVAGTGPNCLFDIDSLTNSMNYIPVSAGNQIDKNAGPQDTNGNAVTQDNVDAGKEVSNQHYIVLPLWSSLSSTYKSSTDKPTDDKPKDDIGSKTIEEPVNKDDQAYRDELDRLMSQEKEASDAADALRKEFEQGCMDQRGVTKAGRTNSFNTVSNSVNVASTSGTFSAGGPSSPHPDAFIPANTLLHVNQDDSRIPDLEDTTELQSTGIFNGAYDDDLDKFDSLVQSVGA</sequence>
<evidence type="ECO:0000259" key="3">
    <source>
        <dbReference type="Pfam" id="PF25597"/>
    </source>
</evidence>
<evidence type="ECO:0000259" key="2">
    <source>
        <dbReference type="Pfam" id="PF22936"/>
    </source>
</evidence>
<feature type="region of interest" description="Disordered" evidence="1">
    <location>
        <begin position="246"/>
        <end position="277"/>
    </location>
</feature>